<dbReference type="GO" id="GO:0043657">
    <property type="term" value="C:host cell"/>
    <property type="evidence" value="ECO:0007669"/>
    <property type="project" value="UniProtKB-SubCell"/>
</dbReference>
<keyword evidence="17 32" id="KW-0378">Hydrolase</keyword>
<feature type="active site" evidence="32">
    <location>
        <position position="1928"/>
    </location>
</feature>
<keyword evidence="5" id="KW-0696">RNA-directed RNA polymerase</keyword>
<evidence type="ECO:0000256" key="31">
    <source>
        <dbReference type="PROSITE-ProRule" id="PRU01298"/>
    </source>
</evidence>
<dbReference type="Pfam" id="PF06460">
    <property type="entry name" value="CoV_Methyltr_2"/>
    <property type="match status" value="1"/>
</dbReference>
<keyword evidence="18" id="KW-0347">Helicase</keyword>
<evidence type="ECO:0000256" key="23">
    <source>
        <dbReference type="ARBA" id="ARBA00022844"/>
    </source>
</evidence>
<dbReference type="PROSITE" id="PS51953">
    <property type="entry name" value="NIV_EXON"/>
    <property type="match status" value="1"/>
</dbReference>
<keyword evidence="25" id="KW-0693">Viral RNA replication</keyword>
<evidence type="ECO:0000256" key="30">
    <source>
        <dbReference type="ARBA" id="ARBA00047995"/>
    </source>
</evidence>
<dbReference type="GO" id="GO:0032259">
    <property type="term" value="P:methylation"/>
    <property type="evidence" value="ECO:0007669"/>
    <property type="project" value="UniProtKB-KW"/>
</dbReference>
<dbReference type="GO" id="GO:0003723">
    <property type="term" value="F:RNA binding"/>
    <property type="evidence" value="ECO:0007669"/>
    <property type="project" value="InterPro"/>
</dbReference>
<feature type="active site" evidence="31">
    <location>
        <position position="1389"/>
    </location>
</feature>
<dbReference type="Pfam" id="PF19215">
    <property type="entry name" value="CoV_NSP15_C"/>
    <property type="match status" value="1"/>
</dbReference>
<evidence type="ECO:0000256" key="24">
    <source>
        <dbReference type="ARBA" id="ARBA00022870"/>
    </source>
</evidence>
<evidence type="ECO:0000259" key="35">
    <source>
        <dbReference type="PROSITE" id="PS51653"/>
    </source>
</evidence>
<protein>
    <recommendedName>
        <fullName evidence="4">Replicase polyprotein 1ab</fullName>
    </recommendedName>
    <alternativeName>
        <fullName evidence="28">ORF1ab polyprotein</fullName>
    </alternativeName>
</protein>
<feature type="domain" description="(+)RNA virus helicase C-terminal" evidence="36">
    <location>
        <begin position="1034"/>
        <end position="1372"/>
    </location>
</feature>
<keyword evidence="15 32" id="KW-0255">Endonuclease</keyword>
<dbReference type="Gene3D" id="3.40.50.300">
    <property type="entry name" value="P-loop containing nucleotide triphosphate hydrolases"/>
    <property type="match status" value="2"/>
</dbReference>
<dbReference type="GO" id="GO:0043139">
    <property type="term" value="F:5'-3' DNA helicase activity"/>
    <property type="evidence" value="ECO:0007669"/>
    <property type="project" value="TreeGrafter"/>
</dbReference>
<keyword evidence="12" id="KW-0479">Metal-binding</keyword>
<keyword evidence="26" id="KW-1133">Transmembrane helix</keyword>
<dbReference type="KEGG" id="vg:24092861"/>
<evidence type="ECO:0000256" key="12">
    <source>
        <dbReference type="ARBA" id="ARBA00022723"/>
    </source>
</evidence>
<dbReference type="GO" id="GO:0003724">
    <property type="term" value="F:RNA helicase activity"/>
    <property type="evidence" value="ECO:0007669"/>
    <property type="project" value="UniProtKB-EC"/>
</dbReference>
<evidence type="ECO:0000256" key="7">
    <source>
        <dbReference type="ARBA" id="ARBA00022670"/>
    </source>
</evidence>
<evidence type="ECO:0000259" key="37">
    <source>
        <dbReference type="PROSITE" id="PS51947"/>
    </source>
</evidence>
<keyword evidence="42" id="KW-1185">Reference proteome</keyword>
<accession>A0A0E3J9G4</accession>
<evidence type="ECO:0000256" key="21">
    <source>
        <dbReference type="ARBA" id="ARBA00022839"/>
    </source>
</evidence>
<dbReference type="Gene3D" id="3.40.50.150">
    <property type="entry name" value="Vaccinia Virus protein VP39"/>
    <property type="match status" value="1"/>
</dbReference>
<keyword evidence="6" id="KW-0489">Methyltransferase</keyword>
<organism evidence="41 42">
    <name type="scientific">Chinook salmon bafinivirus</name>
    <dbReference type="NCBI Taxonomy" id="1611837"/>
    <lineage>
        <taxon>Viruses</taxon>
        <taxon>Riboviria</taxon>
        <taxon>Orthornavirae</taxon>
        <taxon>Pisuviricota</taxon>
        <taxon>Pisoniviricetes</taxon>
        <taxon>Nidovirales</taxon>
        <taxon>Tornidovirineae</taxon>
        <taxon>Tobaniviridae</taxon>
        <taxon>Piscanivirinae</taxon>
        <taxon>Oncotshavirus</taxon>
        <taxon>Salnivirus</taxon>
        <taxon>Oncotshavirus oncorhynchi</taxon>
        <taxon>Chinook salmon nidovirus 1</taxon>
    </lineage>
</organism>
<evidence type="ECO:0000313" key="42">
    <source>
        <dbReference type="Proteomes" id="UP000126493"/>
    </source>
</evidence>
<dbReference type="GO" id="GO:0004483">
    <property type="term" value="F:methyltransferase cap1 activity"/>
    <property type="evidence" value="ECO:0007669"/>
    <property type="project" value="InterPro"/>
</dbReference>
<evidence type="ECO:0000256" key="17">
    <source>
        <dbReference type="ARBA" id="ARBA00022801"/>
    </source>
</evidence>
<evidence type="ECO:0000259" key="34">
    <source>
        <dbReference type="PROSITE" id="PS51192"/>
    </source>
</evidence>
<dbReference type="InterPro" id="IPR044336">
    <property type="entry name" value="SF1_Hel_ZBD_tv"/>
</dbReference>
<keyword evidence="7" id="KW-0645">Protease</keyword>
<keyword evidence="19" id="KW-0788">Thiol protease</keyword>
<evidence type="ECO:0000256" key="2">
    <source>
        <dbReference type="ARBA" id="ARBA00004328"/>
    </source>
</evidence>
<dbReference type="CDD" id="cd21403">
    <property type="entry name" value="ZBD_tv_SF1_Hel-like"/>
    <property type="match status" value="1"/>
</dbReference>
<dbReference type="CDD" id="cd20762">
    <property type="entry name" value="capping_2-OMTase_Nidovirales"/>
    <property type="match status" value="1"/>
</dbReference>
<evidence type="ECO:0000259" key="40">
    <source>
        <dbReference type="PROSITE" id="PS51958"/>
    </source>
</evidence>
<feature type="active site" evidence="32">
    <location>
        <position position="1911"/>
    </location>
</feature>
<reference evidence="41 42" key="1">
    <citation type="submission" date="2014-04" db="EMBL/GenBank/DDBJ databases">
        <authorList>
            <person name="Raymond M.J."/>
            <person name="Lord S.D."/>
            <person name="Kropinski A.M."/>
            <person name="Stevenson R.M.W."/>
        </authorList>
    </citation>
    <scope>NUCLEOTIDE SEQUENCE [LARGE SCALE GENOMIC DNA]</scope>
    <source>
        <strain evidence="41">NIDO</strain>
    </source>
</reference>
<keyword evidence="10" id="KW-0548">Nucleotidyltransferase</keyword>
<dbReference type="RefSeq" id="YP_009130642.1">
    <property type="nucleotide sequence ID" value="NC_026812.1"/>
</dbReference>
<comment type="catalytic activity">
    <reaction evidence="29">
        <text>ATP + H2O = ADP + phosphate + H(+)</text>
        <dbReference type="Rhea" id="RHEA:13065"/>
        <dbReference type="ChEBI" id="CHEBI:15377"/>
        <dbReference type="ChEBI" id="CHEBI:15378"/>
        <dbReference type="ChEBI" id="CHEBI:30616"/>
        <dbReference type="ChEBI" id="CHEBI:43474"/>
        <dbReference type="ChEBI" id="CHEBI:456216"/>
        <dbReference type="EC" id="3.6.4.13"/>
    </reaction>
</comment>
<dbReference type="InterPro" id="IPR027417">
    <property type="entry name" value="P-loop_NTPase"/>
</dbReference>
<dbReference type="PROSITE" id="PS51653">
    <property type="entry name" value="CV_ZBD"/>
    <property type="match status" value="1"/>
</dbReference>
<dbReference type="InterPro" id="IPR009461">
    <property type="entry name" value="NSP16_CoV-like"/>
</dbReference>
<evidence type="ECO:0000256" key="16">
    <source>
        <dbReference type="ARBA" id="ARBA00022771"/>
    </source>
</evidence>
<dbReference type="Pfam" id="PF00680">
    <property type="entry name" value="RdRP_1"/>
    <property type="match status" value="1"/>
</dbReference>
<dbReference type="InterPro" id="IPR043609">
    <property type="entry name" value="NendoU_nidovirus"/>
</dbReference>
<dbReference type="InterPro" id="IPR007094">
    <property type="entry name" value="RNA-dir_pol_PSvirus"/>
</dbReference>
<name>A0A0E3J9G4_9NIDO</name>
<dbReference type="CDD" id="cd23186">
    <property type="entry name" value="Tobaniviridae_RdRp"/>
    <property type="match status" value="1"/>
</dbReference>
<keyword evidence="27" id="KW-0472">Membrane</keyword>
<dbReference type="PROSITE" id="PS50507">
    <property type="entry name" value="RDRP_SSRNA_POS"/>
    <property type="match status" value="1"/>
</dbReference>
<dbReference type="Proteomes" id="UP000126493">
    <property type="component" value="Segment"/>
</dbReference>
<evidence type="ECO:0000256" key="3">
    <source>
        <dbReference type="ARBA" id="ARBA00004340"/>
    </source>
</evidence>
<evidence type="ECO:0000256" key="20">
    <source>
        <dbReference type="ARBA" id="ARBA00022833"/>
    </source>
</evidence>
<feature type="domain" description="CV ZBD" evidence="35">
    <location>
        <begin position="807"/>
        <end position="922"/>
    </location>
</feature>
<dbReference type="EMBL" id="KJ681496">
    <property type="protein sequence ID" value="AJO67756.1"/>
    <property type="molecule type" value="Genomic_RNA"/>
</dbReference>
<feature type="domain" description="ExoN" evidence="38">
    <location>
        <begin position="1373"/>
        <end position="1599"/>
    </location>
</feature>
<evidence type="ECO:0000256" key="25">
    <source>
        <dbReference type="ARBA" id="ARBA00022953"/>
    </source>
</evidence>
<dbReference type="InterPro" id="IPR050534">
    <property type="entry name" value="Coronavir_polyprotein_1ab"/>
</dbReference>
<feature type="active site" evidence="31">
    <location>
        <position position="1391"/>
    </location>
</feature>
<evidence type="ECO:0000259" key="33">
    <source>
        <dbReference type="PROSITE" id="PS50507"/>
    </source>
</evidence>
<keyword evidence="21 31" id="KW-0269">Exonuclease</keyword>
<comment type="subcellular location">
    <subcellularLocation>
        <location evidence="3">Host cell</location>
    </subcellularLocation>
    <subcellularLocation>
        <location evidence="1">Host membrane</location>
        <topology evidence="1">Multi-pass membrane protein</topology>
    </subcellularLocation>
    <subcellularLocation>
        <location evidence="2">Virion</location>
    </subcellularLocation>
</comment>
<dbReference type="GO" id="GO:0033644">
    <property type="term" value="C:host cell membrane"/>
    <property type="evidence" value="ECO:0007669"/>
    <property type="project" value="UniProtKB-SubCell"/>
</dbReference>
<keyword evidence="22" id="KW-0067">ATP-binding</keyword>
<proteinExistence type="predicted"/>
<keyword evidence="23" id="KW-0946">Virion</keyword>
<dbReference type="InterPro" id="IPR014001">
    <property type="entry name" value="Helicase_ATP-bd"/>
</dbReference>
<dbReference type="PROSITE" id="PS51955">
    <property type="entry name" value="NIV_2_O_MTASE"/>
    <property type="match status" value="1"/>
</dbReference>
<dbReference type="GO" id="GO:0004519">
    <property type="term" value="F:endonuclease activity"/>
    <property type="evidence" value="ECO:0007669"/>
    <property type="project" value="UniProtKB-UniRule"/>
</dbReference>
<evidence type="ECO:0000256" key="8">
    <source>
        <dbReference type="ARBA" id="ARBA00022679"/>
    </source>
</evidence>
<feature type="domain" description="RdRp catalytic" evidence="33">
    <location>
        <begin position="498"/>
        <end position="653"/>
    </location>
</feature>
<evidence type="ECO:0000256" key="19">
    <source>
        <dbReference type="ARBA" id="ARBA00022807"/>
    </source>
</evidence>
<dbReference type="InterPro" id="IPR044863">
    <property type="entry name" value="NIRAN"/>
</dbReference>
<keyword evidence="9" id="KW-0812">Transmembrane</keyword>
<keyword evidence="14" id="KW-0688">Ribosomal frameshifting</keyword>
<dbReference type="PROSITE" id="PS51192">
    <property type="entry name" value="HELICASE_ATP_BIND_1"/>
    <property type="match status" value="1"/>
</dbReference>
<evidence type="ECO:0000256" key="10">
    <source>
        <dbReference type="ARBA" id="ARBA00022695"/>
    </source>
</evidence>
<evidence type="ECO:0000256" key="27">
    <source>
        <dbReference type="ARBA" id="ARBA00023136"/>
    </source>
</evidence>
<evidence type="ECO:0000256" key="18">
    <source>
        <dbReference type="ARBA" id="ARBA00022806"/>
    </source>
</evidence>
<dbReference type="PANTHER" id="PTHR43788:SF16">
    <property type="entry name" value="HELICASE WITH ZINC FINGER 2"/>
    <property type="match status" value="1"/>
</dbReference>
<feature type="active site" evidence="32">
    <location>
        <position position="1960"/>
    </location>
</feature>
<dbReference type="InterPro" id="IPR027352">
    <property type="entry name" value="NSP13_ZBD_CoV-like"/>
</dbReference>
<feature type="domain" description="NendoU" evidence="40">
    <location>
        <begin position="1880"/>
        <end position="2013"/>
    </location>
</feature>
<dbReference type="InterPro" id="IPR046436">
    <property type="entry name" value="NIV_EXON"/>
</dbReference>
<evidence type="ECO:0000256" key="6">
    <source>
        <dbReference type="ARBA" id="ARBA00022603"/>
    </source>
</evidence>
<dbReference type="Pfam" id="PF01443">
    <property type="entry name" value="Viral_helicase1"/>
    <property type="match status" value="1"/>
</dbReference>
<evidence type="ECO:0000256" key="4">
    <source>
        <dbReference type="ARBA" id="ARBA00022087"/>
    </source>
</evidence>
<evidence type="ECO:0000256" key="14">
    <source>
        <dbReference type="ARBA" id="ARBA00022758"/>
    </source>
</evidence>
<dbReference type="GO" id="GO:0006508">
    <property type="term" value="P:proteolysis"/>
    <property type="evidence" value="ECO:0007669"/>
    <property type="project" value="UniProtKB-KW"/>
</dbReference>
<evidence type="ECO:0000259" key="39">
    <source>
        <dbReference type="PROSITE" id="PS51955"/>
    </source>
</evidence>
<evidence type="ECO:0000259" key="36">
    <source>
        <dbReference type="PROSITE" id="PS51657"/>
    </source>
</evidence>
<evidence type="ECO:0000256" key="9">
    <source>
        <dbReference type="ARBA" id="ARBA00022692"/>
    </source>
</evidence>
<evidence type="ECO:0000256" key="26">
    <source>
        <dbReference type="ARBA" id="ARBA00022989"/>
    </source>
</evidence>
<feature type="active site" evidence="31">
    <location>
        <position position="1500"/>
    </location>
</feature>
<dbReference type="GO" id="GO:0006351">
    <property type="term" value="P:DNA-templated transcription"/>
    <property type="evidence" value="ECO:0007669"/>
    <property type="project" value="InterPro"/>
</dbReference>
<evidence type="ECO:0000259" key="38">
    <source>
        <dbReference type="PROSITE" id="PS51953"/>
    </source>
</evidence>
<keyword evidence="16" id="KW-0863">Zinc-finger</keyword>
<dbReference type="PROSITE" id="PS51657">
    <property type="entry name" value="PSRV_HELICASE"/>
    <property type="match status" value="1"/>
</dbReference>
<dbReference type="CDD" id="cd21162">
    <property type="entry name" value="NendoU_tv_PToV-like"/>
    <property type="match status" value="1"/>
</dbReference>
<dbReference type="SUPFAM" id="SSF142877">
    <property type="entry name" value="EndoU-like"/>
    <property type="match status" value="1"/>
</dbReference>
<evidence type="ECO:0000256" key="29">
    <source>
        <dbReference type="ARBA" id="ARBA00047984"/>
    </source>
</evidence>
<evidence type="ECO:0000256" key="28">
    <source>
        <dbReference type="ARBA" id="ARBA00029611"/>
    </source>
</evidence>
<evidence type="ECO:0000256" key="32">
    <source>
        <dbReference type="PROSITE-ProRule" id="PRU01303"/>
    </source>
</evidence>
<dbReference type="InterPro" id="IPR029063">
    <property type="entry name" value="SAM-dependent_MTases_sf"/>
</dbReference>
<feature type="active site" evidence="31">
    <location>
        <position position="1585"/>
    </location>
</feature>
<dbReference type="PROSITE" id="PS51947">
    <property type="entry name" value="NIRAN"/>
    <property type="match status" value="1"/>
</dbReference>
<dbReference type="GO" id="GO:0044423">
    <property type="term" value="C:virion component"/>
    <property type="evidence" value="ECO:0007669"/>
    <property type="project" value="UniProtKB-KW"/>
</dbReference>
<dbReference type="InterPro" id="IPR044397">
    <property type="entry name" value="NendoU_PToV-like"/>
</dbReference>
<feature type="active site" evidence="31">
    <location>
        <position position="1580"/>
    </location>
</feature>
<dbReference type="SUPFAM" id="SSF52540">
    <property type="entry name" value="P-loop containing nucleoside triphosphate hydrolases"/>
    <property type="match status" value="1"/>
</dbReference>
<evidence type="ECO:0000256" key="11">
    <source>
        <dbReference type="ARBA" id="ARBA00022722"/>
    </source>
</evidence>
<dbReference type="SUPFAM" id="SSF56672">
    <property type="entry name" value="DNA/RNA polymerases"/>
    <property type="match status" value="1"/>
</dbReference>
<dbReference type="GO" id="GO:0000175">
    <property type="term" value="F:3'-5'-RNA exonuclease activity"/>
    <property type="evidence" value="ECO:0007669"/>
    <property type="project" value="InterPro"/>
</dbReference>
<keyword evidence="11 31" id="KW-0540">Nuclease</keyword>
<feature type="domain" description="NiRAN" evidence="37">
    <location>
        <begin position="1"/>
        <end position="183"/>
    </location>
</feature>
<dbReference type="GO" id="GO:0003968">
    <property type="term" value="F:RNA-directed RNA polymerase activity"/>
    <property type="evidence" value="ECO:0007669"/>
    <property type="project" value="UniProtKB-KW"/>
</dbReference>
<dbReference type="PANTHER" id="PTHR43788">
    <property type="entry name" value="DNA2/NAM7 HELICASE FAMILY MEMBER"/>
    <property type="match status" value="1"/>
</dbReference>
<dbReference type="GO" id="GO:0039694">
    <property type="term" value="P:viral RNA genome replication"/>
    <property type="evidence" value="ECO:0007669"/>
    <property type="project" value="InterPro"/>
</dbReference>
<feature type="domain" description="Nidovirus-type SAM-dependent 2'-O-MTase" evidence="39">
    <location>
        <begin position="2025"/>
        <end position="2280"/>
    </location>
</feature>
<feature type="domain" description="Helicase ATP-binding" evidence="34">
    <location>
        <begin position="1046"/>
        <end position="1199"/>
    </location>
</feature>
<dbReference type="GO" id="GO:0075523">
    <property type="term" value="P:viral translational frameshifting"/>
    <property type="evidence" value="ECO:0007669"/>
    <property type="project" value="UniProtKB-KW"/>
</dbReference>
<keyword evidence="13" id="KW-0547">Nucleotide-binding</keyword>
<evidence type="ECO:0000256" key="13">
    <source>
        <dbReference type="ARBA" id="ARBA00022741"/>
    </source>
</evidence>
<keyword evidence="8" id="KW-0808">Transferase</keyword>
<keyword evidence="20" id="KW-0862">Zinc</keyword>
<comment type="catalytic activity">
    <reaction evidence="30">
        <text>ATP + H2O = ADP + phosphate + H(+)</text>
        <dbReference type="Rhea" id="RHEA:13065"/>
        <dbReference type="ChEBI" id="CHEBI:15377"/>
        <dbReference type="ChEBI" id="CHEBI:15378"/>
        <dbReference type="ChEBI" id="CHEBI:30616"/>
        <dbReference type="ChEBI" id="CHEBI:43474"/>
        <dbReference type="ChEBI" id="CHEBI:456216"/>
        <dbReference type="EC" id="3.6.4.12"/>
    </reaction>
</comment>
<sequence length="2280" mass="256723">METPSGIIMVKNRDASKEFDIATNLPKSLPILTHKLMTYNRDNLLIRYYTTPYSLGDLVYAYQLGDFEHLLLAAGLSPNPAQLLDPGNYTQYQQTKEHLRQIIYRSNENLHKIIHYFTTTDKYLPLTLDNIDQNGYLYDFGDYPAKSPVNNHHVLESWTQFCVFCEVNLAELPGFNLYTQTHSTPQIIKSRQDLVSGSYIDKLLALNHLIAANPEAPSTASTPFFNASAATTDMVGLHSPLFGYHEVNNDLIRSKLSPTEVDFIRSQDSANYAKPNVISIGNTISYYGKRITTKAAQRKPQYDLDMLKRLESIGISTLATTSYHYQVADDEQCVQDFKYYDYNSPKTYDPNFLKAIYHYMQDIFSIYKTDVSLNHETGQPRPSSMGLGITGFTQKAVWQSLPPDFGPRMLEVAKETLLPFTTKVIAKYARTKKARARTVGASSFVASTVFRFLHKPVTMRMVDQAQNNIGPLLIGVSKFNGGFDKYIRTQHPNGIEHYNVMGADYTKCDRSFPLINRAFAAALFYDLGGLPSDNMWFINEISAFMTDFCNISGHTFNKPGGTTSGDSTTAFSNSIYNYFVHLTVQFLTFLSADVPETYKHLQGAAHRAYSTGTLEDYNTYFELVHDLNCTEYFFHFLSDDSFIFSTQEAFPIFTTLNFSTKLQSILGCTVDVTKAWAASGHIEEFCSSHIEEIDGVYQYIPDPNNMIAGLYMSGEPVPVDKTIWKLVATLSELAIFQHKDPSLFNALYQLLQNMHSEYVTQHNHALLPLQLLNKKFYTDLLQPGFDTETTFLTDLLTSVGVKLQASNDSQCYFCDNPTISTCADCVVPYPMCALCAYTHWVQTDHAPSQVPPCVSCGCVNPGKLYHCFTGSVKICCQDHVSGLSLPLVDHAKKVIRIPLFQNCERQRSLVHAITHTALFDDNDEPLNTATFSKYDPEQTKEENFVRILNDCYMLEAHQAHQNPAYTYEVTEPGTIVVSQPPSTAYGNCVYAEILDDKNRVVLKVTLDTKSVLTPTVYHVTSCRGTLYTRYNKIRRVQHKPSIVPRSTLAYFNNAQFIIGPPGTGKTTFVIKNYIDRAEPTNKIAYIAPTHALVQAMDQAIFEAHGYAASVNIVKSELNNKTYNYKANMPGCDIMLGTPGAVSAHTGCTMIFDEMSLVQLNTAMTAIARVKPSKLILLGDPFQLGPVVHFRNFQYNYEDFPYLHFAPTITSLRVCFRCPTQIFNVWSHYYTKHDIPLNAFKDGGSFEIIKHHSCARVSETAHPLVTRLSEENPDSMVLCNYKAPVSCLENALTIDSSQGRTYRDVIVVLLGNTNFTRVPNRFIVAASRATHSLKVYLSEEMYDHYSTLFNWPQLETPQIQPQNAFTTPNNLEETNLTMAANNISSLVICDIEFFHQVRSLEPKVCTLEVGDITIHTSTSAKQIIVPRVSSTSSEIFPKYFAHNMPTLTLPKPTPKGDWDYMKPHRGISRRINIDRTHKLFSHMACTTTGTPIYVLYGARNDILALSKLNIVGDYKCFCNLPANYFTLDAQDNIKYYCTQHAKPAAPLAGTINAKYIDIQTEKITLAKRHAEICDHHHGAAHTSDVDTIMTGCILGNELTLATQHLSQLLFTEPFSHYSSVISPDMHLTVSTRPCRTLGQLIITNINGKNYRFSIQPHLDLKTHFFNIVAKQGHSSVLVNVPETVPTCTKIRGETCATCYNTWLILQELHAELANTGLALVNPLQRQYTQRETQILTKVMSVTPTSTGKIMVHLDNTLSFPFLIDLPTSIQTYCNKIDKPIPNPAIFTSLKITHTYGFGTPFVPMTNNPLIPSILSNQKLADNPDYYYITHQPSNSELPFMTSSPTAGFYCYDTPLINFSERTINKPPYYITRIVRGQLQKPDIGLFSTNRLFTNQYVPLPNEQQAYEDFGKHVSLGETTATSWTIGGMHLLPAFQTTTNWQITSEHTPILSITIARDRGVKLGTTALDVPADQLLELIDYKNIIVSKVIAIKIDGQKVNMMVFTQNGKIQTAYPVQQAKMHDVTKHHVTPDYIIWPKIFSDSPVDKWDIPNYNQPPKGLTSNVNIHKYDQMCAFFDKHLTIPTNGHVHHLGHAGQVYSPGDIVLKGYFTKARLTSYDLRDCISTSETAHPDDNWRAHFILSDAYCPNTDFTSLCKDYMTKHLRLGGSMLWKMTETCNIDAESILPYFGSFTFVTFAVNYSSSETYAFLKGYMGEPNYNTTLPANIMGQLGAYRQNLLYVPYASEYTGTRVYKDSGAVKVIPAMYADRLNTSHYALGCIYST</sequence>
<evidence type="ECO:0000256" key="1">
    <source>
        <dbReference type="ARBA" id="ARBA00004301"/>
    </source>
</evidence>
<evidence type="ECO:0000313" key="41">
    <source>
        <dbReference type="EMBL" id="AJO67756.1"/>
    </source>
</evidence>
<dbReference type="GO" id="GO:0008270">
    <property type="term" value="F:zinc ion binding"/>
    <property type="evidence" value="ECO:0007669"/>
    <property type="project" value="UniProtKB-KW"/>
</dbReference>
<dbReference type="GeneID" id="24092861"/>
<dbReference type="InterPro" id="IPR037227">
    <property type="entry name" value="EndoU-like"/>
</dbReference>
<evidence type="ECO:0000256" key="5">
    <source>
        <dbReference type="ARBA" id="ARBA00022484"/>
    </source>
</evidence>
<keyword evidence="24" id="KW-1043">Host membrane</keyword>
<dbReference type="PROSITE" id="PS51958">
    <property type="entry name" value="NENDOU"/>
    <property type="match status" value="1"/>
</dbReference>
<dbReference type="GO" id="GO:0008234">
    <property type="term" value="F:cysteine-type peptidase activity"/>
    <property type="evidence" value="ECO:0007669"/>
    <property type="project" value="UniProtKB-KW"/>
</dbReference>
<evidence type="ECO:0000256" key="15">
    <source>
        <dbReference type="ARBA" id="ARBA00022759"/>
    </source>
</evidence>
<evidence type="ECO:0000256" key="22">
    <source>
        <dbReference type="ARBA" id="ARBA00022840"/>
    </source>
</evidence>
<dbReference type="InterPro" id="IPR027351">
    <property type="entry name" value="(+)RNA_virus_helicase_core_dom"/>
</dbReference>
<dbReference type="InterPro" id="IPR043502">
    <property type="entry name" value="DNA/RNA_pol_sf"/>
</dbReference>
<dbReference type="InterPro" id="IPR046438">
    <property type="entry name" value="NIV_2_O_MTASE"/>
</dbReference>
<dbReference type="InterPro" id="IPR001205">
    <property type="entry name" value="RNA-dir_pol_C"/>
</dbReference>
<dbReference type="GO" id="GO:0005524">
    <property type="term" value="F:ATP binding"/>
    <property type="evidence" value="ECO:0007669"/>
    <property type="project" value="UniProtKB-KW"/>
</dbReference>